<name>A0A392V344_9FABA</name>
<reference evidence="1 2" key="1">
    <citation type="journal article" date="2018" name="Front. Plant Sci.">
        <title>Red Clover (Trifolium pratense) and Zigzag Clover (T. medium) - A Picture of Genomic Similarities and Differences.</title>
        <authorList>
            <person name="Dluhosova J."/>
            <person name="Istvanek J."/>
            <person name="Nedelnik J."/>
            <person name="Repkova J."/>
        </authorList>
    </citation>
    <scope>NUCLEOTIDE SEQUENCE [LARGE SCALE GENOMIC DNA]</scope>
    <source>
        <strain evidence="2">cv. 10/8</strain>
        <tissue evidence="1">Leaf</tissue>
    </source>
</reference>
<sequence length="35" mass="3847">MSSLEEEEGADIVVVEVEDEANEVALSLDLKASYY</sequence>
<dbReference type="Proteomes" id="UP000265520">
    <property type="component" value="Unassembled WGS sequence"/>
</dbReference>
<accession>A0A392V344</accession>
<proteinExistence type="predicted"/>
<evidence type="ECO:0000313" key="2">
    <source>
        <dbReference type="Proteomes" id="UP000265520"/>
    </source>
</evidence>
<organism evidence="1 2">
    <name type="scientific">Trifolium medium</name>
    <dbReference type="NCBI Taxonomy" id="97028"/>
    <lineage>
        <taxon>Eukaryota</taxon>
        <taxon>Viridiplantae</taxon>
        <taxon>Streptophyta</taxon>
        <taxon>Embryophyta</taxon>
        <taxon>Tracheophyta</taxon>
        <taxon>Spermatophyta</taxon>
        <taxon>Magnoliopsida</taxon>
        <taxon>eudicotyledons</taxon>
        <taxon>Gunneridae</taxon>
        <taxon>Pentapetalae</taxon>
        <taxon>rosids</taxon>
        <taxon>fabids</taxon>
        <taxon>Fabales</taxon>
        <taxon>Fabaceae</taxon>
        <taxon>Papilionoideae</taxon>
        <taxon>50 kb inversion clade</taxon>
        <taxon>NPAAA clade</taxon>
        <taxon>Hologalegina</taxon>
        <taxon>IRL clade</taxon>
        <taxon>Trifolieae</taxon>
        <taxon>Trifolium</taxon>
    </lineage>
</organism>
<comment type="caution">
    <text evidence="1">The sequence shown here is derived from an EMBL/GenBank/DDBJ whole genome shotgun (WGS) entry which is preliminary data.</text>
</comment>
<protein>
    <submittedName>
        <fullName evidence="1">Uncharacterized protein</fullName>
    </submittedName>
</protein>
<feature type="non-terminal residue" evidence="1">
    <location>
        <position position="35"/>
    </location>
</feature>
<dbReference type="EMBL" id="LXQA011019901">
    <property type="protein sequence ID" value="MCI81471.1"/>
    <property type="molecule type" value="Genomic_DNA"/>
</dbReference>
<evidence type="ECO:0000313" key="1">
    <source>
        <dbReference type="EMBL" id="MCI81471.1"/>
    </source>
</evidence>
<dbReference type="AlphaFoldDB" id="A0A392V344"/>
<keyword evidence="2" id="KW-1185">Reference proteome</keyword>